<evidence type="ECO:0000256" key="2">
    <source>
        <dbReference type="ARBA" id="ARBA00022723"/>
    </source>
</evidence>
<dbReference type="PANTHER" id="PTHR24399:SF31">
    <property type="entry name" value="ZINC FINGER PROTEIN PLAGL1"/>
    <property type="match status" value="1"/>
</dbReference>
<dbReference type="GO" id="GO:0001228">
    <property type="term" value="F:DNA-binding transcription activator activity, RNA polymerase II-specific"/>
    <property type="evidence" value="ECO:0007669"/>
    <property type="project" value="TreeGrafter"/>
</dbReference>
<dbReference type="GO" id="GO:0002682">
    <property type="term" value="P:regulation of immune system process"/>
    <property type="evidence" value="ECO:0007669"/>
    <property type="project" value="TreeGrafter"/>
</dbReference>
<dbReference type="Proteomes" id="UP000515150">
    <property type="component" value="Chromosome 17"/>
</dbReference>
<evidence type="ECO:0000256" key="5">
    <source>
        <dbReference type="ARBA" id="ARBA00022833"/>
    </source>
</evidence>
<keyword evidence="9" id="KW-0539">Nucleus</keyword>
<dbReference type="GO" id="GO:0005654">
    <property type="term" value="C:nucleoplasm"/>
    <property type="evidence" value="ECO:0007669"/>
    <property type="project" value="TreeGrafter"/>
</dbReference>
<sequence>MMSSCIVPGCNAATQGKGCGVSYYRLPINDAVRCKLWLKNINNPMYEENSSIESLKNLRVCSLHFKPENFEPCFLIEELSEGLVKKLKETAVPLIQASTTDTSTAASAATVVGADPSSSQTQLQAKQDTGDVETATASQPSETPDSMAEPASVLERQMSKTKEVACQTEVPLWSDWAQFCQRSFEAHIRSKGTQTTLLTRDIGVGTARACGQASQESTTINGSSKRQRLDWEKEDDNPLEGSESELAANTYNGCPSSGSEVDLKKALHGSPIISNHQCLQCEDRDQWKSQVNGSISATSEKHLTDVAQAASTNNNHGIVTDVPEIVAVIDEERDEVGETDESGDEYDMDSDEDWDLKKAIELDDEYSEESDYDNSDLVRNQLCPDCGVFCHMLRRHTCEYKIKPYSCNLCGKRCVSEIALNTHNKIHSEGYEHRCKYCNVAFKSKREKIIHEKIHVNDRKPYKCSDCSETFSTHKGRRTHQNKHIPRKLTCDICGIKFVRSSALQRHILVHTGEKPYKCSVCQQSFKQTTHLTSHMRLHTGERPYKCQHCDKCFNHNVSLKSHVQRYHSSRSGQKQKKPDERASHSCDTLEDGDRRATHSEPDNGDEELDTEEEEVVVVRKMYKPRKRITGRPIGRPKSFASGNVVLTVHAEGTGTYGKNKKLQIQKTKNKQRSTEENENEISDSNQASRSAQEEENSAKPAKSLNSDSYFGPEDTQKKKRSNQVNDLDTEQEERTNRPKRRRRRTRYLNSADSKQASDSAQEEKT</sequence>
<keyword evidence="8" id="KW-0804">Transcription</keyword>
<dbReference type="GO" id="GO:0000978">
    <property type="term" value="F:RNA polymerase II cis-regulatory region sequence-specific DNA binding"/>
    <property type="evidence" value="ECO:0007669"/>
    <property type="project" value="TreeGrafter"/>
</dbReference>
<dbReference type="SMART" id="SM00980">
    <property type="entry name" value="THAP"/>
    <property type="match status" value="1"/>
</dbReference>
<dbReference type="AlphaFoldDB" id="A0A9W2XDX9"/>
<dbReference type="SUPFAM" id="SSF57716">
    <property type="entry name" value="Glucocorticoid receptor-like (DNA-binding domain)"/>
    <property type="match status" value="1"/>
</dbReference>
<keyword evidence="5" id="KW-0862">Zinc</keyword>
<dbReference type="Pfam" id="PF05485">
    <property type="entry name" value="THAP"/>
    <property type="match status" value="1"/>
</dbReference>
<feature type="compositionally biased region" description="Basic residues" evidence="12">
    <location>
        <begin position="738"/>
        <end position="747"/>
    </location>
</feature>
<keyword evidence="6" id="KW-0805">Transcription regulation</keyword>
<feature type="compositionally biased region" description="Acidic residues" evidence="12">
    <location>
        <begin position="603"/>
        <end position="614"/>
    </location>
</feature>
<gene>
    <name evidence="16" type="primary">LOC114844722</name>
</gene>
<dbReference type="GO" id="GO:0008270">
    <property type="term" value="F:zinc ion binding"/>
    <property type="evidence" value="ECO:0007669"/>
    <property type="project" value="UniProtKB-KW"/>
</dbReference>
<evidence type="ECO:0000256" key="3">
    <source>
        <dbReference type="ARBA" id="ARBA00022737"/>
    </source>
</evidence>
<evidence type="ECO:0000256" key="10">
    <source>
        <dbReference type="PROSITE-ProRule" id="PRU00042"/>
    </source>
</evidence>
<dbReference type="PROSITE" id="PS00028">
    <property type="entry name" value="ZINC_FINGER_C2H2_1"/>
    <property type="match status" value="6"/>
</dbReference>
<dbReference type="SUPFAM" id="SSF57667">
    <property type="entry name" value="beta-beta-alpha zinc fingers"/>
    <property type="match status" value="3"/>
</dbReference>
<keyword evidence="4 10" id="KW-0863">Zinc-finger</keyword>
<evidence type="ECO:0000256" key="1">
    <source>
        <dbReference type="ARBA" id="ARBA00004123"/>
    </source>
</evidence>
<keyword evidence="3" id="KW-0677">Repeat</keyword>
<evidence type="ECO:0000313" key="16">
    <source>
        <dbReference type="RefSeq" id="XP_055359853.1"/>
    </source>
</evidence>
<dbReference type="FunFam" id="3.30.160.60:FF:000710">
    <property type="entry name" value="Zinc finger protein 768"/>
    <property type="match status" value="1"/>
</dbReference>
<dbReference type="PROSITE" id="PS50157">
    <property type="entry name" value="ZINC_FINGER_C2H2_2"/>
    <property type="match status" value="6"/>
</dbReference>
<feature type="domain" description="C2H2-type" evidence="13">
    <location>
        <begin position="433"/>
        <end position="460"/>
    </location>
</feature>
<feature type="region of interest" description="Disordered" evidence="12">
    <location>
        <begin position="660"/>
        <end position="766"/>
    </location>
</feature>
<keyword evidence="15" id="KW-1185">Reference proteome</keyword>
<dbReference type="Gene3D" id="3.30.160.60">
    <property type="entry name" value="Classic Zinc Finger"/>
    <property type="match status" value="5"/>
</dbReference>
<name>A0A9W2XDX9_BETSP</name>
<proteinExistence type="predicted"/>
<feature type="compositionally biased region" description="Basic and acidic residues" evidence="12">
    <location>
        <begin position="592"/>
        <end position="602"/>
    </location>
</feature>
<evidence type="ECO:0000256" key="11">
    <source>
        <dbReference type="PROSITE-ProRule" id="PRU00309"/>
    </source>
</evidence>
<feature type="domain" description="C2H2-type" evidence="13">
    <location>
        <begin position="517"/>
        <end position="544"/>
    </location>
</feature>
<reference evidence="16" key="1">
    <citation type="submission" date="2025-08" db="UniProtKB">
        <authorList>
            <consortium name="RefSeq"/>
        </authorList>
    </citation>
    <scope>IDENTIFICATION</scope>
</reference>
<accession>A0A9W2XDX9</accession>
<dbReference type="OrthoDB" id="8634051at2759"/>
<feature type="region of interest" description="Disordered" evidence="12">
    <location>
        <begin position="108"/>
        <end position="150"/>
    </location>
</feature>
<evidence type="ECO:0000256" key="7">
    <source>
        <dbReference type="ARBA" id="ARBA00023125"/>
    </source>
</evidence>
<protein>
    <submittedName>
        <fullName evidence="16">Uncharacterized protein LOC114844722 isoform X1</fullName>
    </submittedName>
</protein>
<feature type="domain" description="C2H2-type" evidence="13">
    <location>
        <begin position="405"/>
        <end position="432"/>
    </location>
</feature>
<dbReference type="SMART" id="SM00355">
    <property type="entry name" value="ZnF_C2H2"/>
    <property type="match status" value="6"/>
</dbReference>
<feature type="domain" description="C2H2-type" evidence="13">
    <location>
        <begin position="462"/>
        <end position="489"/>
    </location>
</feature>
<feature type="compositionally biased region" description="Polar residues" evidence="12">
    <location>
        <begin position="135"/>
        <end position="144"/>
    </location>
</feature>
<dbReference type="InterPro" id="IPR036236">
    <property type="entry name" value="Znf_C2H2_sf"/>
</dbReference>
<feature type="domain" description="THAP-type" evidence="14">
    <location>
        <begin position="1"/>
        <end position="96"/>
    </location>
</feature>
<evidence type="ECO:0000259" key="13">
    <source>
        <dbReference type="PROSITE" id="PS50157"/>
    </source>
</evidence>
<dbReference type="RefSeq" id="XP_055359853.1">
    <property type="nucleotide sequence ID" value="XM_055503878.1"/>
</dbReference>
<dbReference type="SMART" id="SM00692">
    <property type="entry name" value="DM3"/>
    <property type="match status" value="1"/>
</dbReference>
<feature type="region of interest" description="Disordered" evidence="12">
    <location>
        <begin position="212"/>
        <end position="242"/>
    </location>
</feature>
<comment type="subcellular location">
    <subcellularLocation>
        <location evidence="1">Nucleus</location>
    </subcellularLocation>
</comment>
<dbReference type="GeneID" id="114844722"/>
<feature type="region of interest" description="Disordered" evidence="12">
    <location>
        <begin position="564"/>
        <end position="614"/>
    </location>
</feature>
<evidence type="ECO:0000256" key="9">
    <source>
        <dbReference type="ARBA" id="ARBA00023242"/>
    </source>
</evidence>
<dbReference type="GO" id="GO:0001227">
    <property type="term" value="F:DNA-binding transcription repressor activity, RNA polymerase II-specific"/>
    <property type="evidence" value="ECO:0007669"/>
    <property type="project" value="TreeGrafter"/>
</dbReference>
<dbReference type="Pfam" id="PF00096">
    <property type="entry name" value="zf-C2H2"/>
    <property type="match status" value="3"/>
</dbReference>
<dbReference type="PANTHER" id="PTHR24399">
    <property type="entry name" value="ZINC FINGER AND BTB DOMAIN-CONTAINING"/>
    <property type="match status" value="1"/>
</dbReference>
<dbReference type="FunFam" id="3.30.160.60:FF:002343">
    <property type="entry name" value="Zinc finger protein 33A"/>
    <property type="match status" value="1"/>
</dbReference>
<evidence type="ECO:0000256" key="6">
    <source>
        <dbReference type="ARBA" id="ARBA00023015"/>
    </source>
</evidence>
<feature type="compositionally biased region" description="Polar residues" evidence="12">
    <location>
        <begin position="212"/>
        <end position="224"/>
    </location>
</feature>
<dbReference type="GO" id="GO:0001817">
    <property type="term" value="P:regulation of cytokine production"/>
    <property type="evidence" value="ECO:0007669"/>
    <property type="project" value="TreeGrafter"/>
</dbReference>
<evidence type="ECO:0000256" key="4">
    <source>
        <dbReference type="ARBA" id="ARBA00022771"/>
    </source>
</evidence>
<keyword evidence="7 11" id="KW-0238">DNA-binding</keyword>
<evidence type="ECO:0000259" key="14">
    <source>
        <dbReference type="PROSITE" id="PS50950"/>
    </source>
</evidence>
<evidence type="ECO:0000256" key="12">
    <source>
        <dbReference type="SAM" id="MobiDB-lite"/>
    </source>
</evidence>
<dbReference type="InterPro" id="IPR013087">
    <property type="entry name" value="Znf_C2H2_type"/>
</dbReference>
<feature type="compositionally biased region" description="Basic residues" evidence="12">
    <location>
        <begin position="660"/>
        <end position="672"/>
    </location>
</feature>
<organism evidence="15 16">
    <name type="scientific">Betta splendens</name>
    <name type="common">Siamese fighting fish</name>
    <dbReference type="NCBI Taxonomy" id="158456"/>
    <lineage>
        <taxon>Eukaryota</taxon>
        <taxon>Metazoa</taxon>
        <taxon>Chordata</taxon>
        <taxon>Craniata</taxon>
        <taxon>Vertebrata</taxon>
        <taxon>Euteleostomi</taxon>
        <taxon>Actinopterygii</taxon>
        <taxon>Neopterygii</taxon>
        <taxon>Teleostei</taxon>
        <taxon>Neoteleostei</taxon>
        <taxon>Acanthomorphata</taxon>
        <taxon>Anabantaria</taxon>
        <taxon>Anabantiformes</taxon>
        <taxon>Anabantoidei</taxon>
        <taxon>Osphronemidae</taxon>
        <taxon>Betta</taxon>
    </lineage>
</organism>
<feature type="compositionally biased region" description="Low complexity" evidence="12">
    <location>
        <begin position="751"/>
        <end position="760"/>
    </location>
</feature>
<feature type="domain" description="C2H2-type" evidence="13">
    <location>
        <begin position="489"/>
        <end position="516"/>
    </location>
</feature>
<dbReference type="InterPro" id="IPR006612">
    <property type="entry name" value="THAP_Znf"/>
</dbReference>
<feature type="domain" description="C2H2-type" evidence="13">
    <location>
        <begin position="545"/>
        <end position="573"/>
    </location>
</feature>
<keyword evidence="2" id="KW-0479">Metal-binding</keyword>
<feature type="compositionally biased region" description="Polar residues" evidence="12">
    <location>
        <begin position="116"/>
        <end position="127"/>
    </location>
</feature>
<evidence type="ECO:0000256" key="8">
    <source>
        <dbReference type="ARBA" id="ARBA00023163"/>
    </source>
</evidence>
<dbReference type="PROSITE" id="PS50950">
    <property type="entry name" value="ZF_THAP"/>
    <property type="match status" value="1"/>
</dbReference>
<evidence type="ECO:0000313" key="15">
    <source>
        <dbReference type="Proteomes" id="UP000515150"/>
    </source>
</evidence>
<dbReference type="FunFam" id="3.30.160.60:FF:000446">
    <property type="entry name" value="Zinc finger protein"/>
    <property type="match status" value="1"/>
</dbReference>